<evidence type="ECO:0000313" key="2">
    <source>
        <dbReference type="Proteomes" id="UP000325003"/>
    </source>
</evidence>
<protein>
    <submittedName>
        <fullName evidence="1">DNA alkylation repair protein</fullName>
    </submittedName>
</protein>
<dbReference type="PANTHER" id="PTHR34070:SF1">
    <property type="entry name" value="DNA ALKYLATION REPAIR PROTEIN"/>
    <property type="match status" value="1"/>
</dbReference>
<keyword evidence="2" id="KW-1185">Reference proteome</keyword>
<dbReference type="InterPro" id="IPR016024">
    <property type="entry name" value="ARM-type_fold"/>
</dbReference>
<dbReference type="EMBL" id="VUJV01000001">
    <property type="protein sequence ID" value="KAA1421181.1"/>
    <property type="molecule type" value="Genomic_DNA"/>
</dbReference>
<reference evidence="1 2" key="2">
    <citation type="submission" date="2019-09" db="EMBL/GenBank/DDBJ databases">
        <authorList>
            <person name="Jin C."/>
        </authorList>
    </citation>
    <scope>NUCLEOTIDE SEQUENCE [LARGE SCALE GENOMIC DNA]</scope>
    <source>
        <strain evidence="1 2">BN130099</strain>
    </source>
</reference>
<dbReference type="InterPro" id="IPR014825">
    <property type="entry name" value="DNA_alkylation"/>
</dbReference>
<proteinExistence type="predicted"/>
<dbReference type="CDD" id="cd07064">
    <property type="entry name" value="AlkD_like_1"/>
    <property type="match status" value="1"/>
</dbReference>
<dbReference type="Pfam" id="PF08713">
    <property type="entry name" value="DNA_alkylation"/>
    <property type="match status" value="1"/>
</dbReference>
<dbReference type="Gene3D" id="1.25.10.90">
    <property type="match status" value="1"/>
</dbReference>
<comment type="caution">
    <text evidence="1">The sequence shown here is derived from an EMBL/GenBank/DDBJ whole genome shotgun (WGS) entry which is preliminary data.</text>
</comment>
<gene>
    <name evidence="1" type="ORF">F0U44_02395</name>
</gene>
<organism evidence="1 2">
    <name type="scientific">Nocardioides humilatus</name>
    <dbReference type="NCBI Taxonomy" id="2607660"/>
    <lineage>
        <taxon>Bacteria</taxon>
        <taxon>Bacillati</taxon>
        <taxon>Actinomycetota</taxon>
        <taxon>Actinomycetes</taxon>
        <taxon>Propionibacteriales</taxon>
        <taxon>Nocardioidaceae</taxon>
        <taxon>Nocardioides</taxon>
    </lineage>
</organism>
<sequence>MGDLTAAVRNSLRAAADPSLAPGQQAYMKSALPFLGVRVPEVRRLTRALVKELGIRERDRLVAAATSLWDEATHREERYAAAVLLAQPVLRGDLTLVPLVEHLVRTGAWWDHVDELAHRVGELHDAHPAATAALVRDWVRDDFLWIRRLAILGQLGRKDRIDLEVLADVIEPNRDDPEFFIRKAIGWALREASYVHPGWVRSYVDAHELSPLSRREALKRIGVR</sequence>
<reference evidence="1 2" key="1">
    <citation type="submission" date="2019-09" db="EMBL/GenBank/DDBJ databases">
        <title>Nocardioides panacisoli sp. nov., isolated from the soil of a ginseng field.</title>
        <authorList>
            <person name="Cho C."/>
        </authorList>
    </citation>
    <scope>NUCLEOTIDE SEQUENCE [LARGE SCALE GENOMIC DNA]</scope>
    <source>
        <strain evidence="1 2">BN130099</strain>
    </source>
</reference>
<dbReference type="AlphaFoldDB" id="A0A5B1LKD7"/>
<evidence type="ECO:0000313" key="1">
    <source>
        <dbReference type="EMBL" id="KAA1421181.1"/>
    </source>
</evidence>
<dbReference type="SUPFAM" id="SSF48371">
    <property type="entry name" value="ARM repeat"/>
    <property type="match status" value="1"/>
</dbReference>
<dbReference type="RefSeq" id="WP_149726641.1">
    <property type="nucleotide sequence ID" value="NZ_VUJV01000001.1"/>
</dbReference>
<dbReference type="PANTHER" id="PTHR34070">
    <property type="entry name" value="ARMADILLO-TYPE FOLD"/>
    <property type="match status" value="1"/>
</dbReference>
<dbReference type="Proteomes" id="UP000325003">
    <property type="component" value="Unassembled WGS sequence"/>
</dbReference>
<name>A0A5B1LKD7_9ACTN</name>
<accession>A0A5B1LKD7</accession>